<evidence type="ECO:0000313" key="6">
    <source>
        <dbReference type="Proteomes" id="UP001221757"/>
    </source>
</evidence>
<dbReference type="GO" id="GO:0006397">
    <property type="term" value="P:mRNA processing"/>
    <property type="evidence" value="ECO:0007669"/>
    <property type="project" value="UniProtKB-KW"/>
</dbReference>
<dbReference type="PROSITE" id="PS50158">
    <property type="entry name" value="ZF_CCHC"/>
    <property type="match status" value="1"/>
</dbReference>
<keyword evidence="1" id="KW-0507">mRNA processing</keyword>
<dbReference type="GO" id="GO:0008270">
    <property type="term" value="F:zinc ion binding"/>
    <property type="evidence" value="ECO:0007669"/>
    <property type="project" value="UniProtKB-KW"/>
</dbReference>
<keyword evidence="6" id="KW-1185">Reference proteome</keyword>
<dbReference type="EMBL" id="JARKIE010000440">
    <property type="protein sequence ID" value="KAJ7639589.1"/>
    <property type="molecule type" value="Genomic_DNA"/>
</dbReference>
<feature type="compositionally biased region" description="Basic residues" evidence="3">
    <location>
        <begin position="44"/>
        <end position="53"/>
    </location>
</feature>
<comment type="caution">
    <text evidence="5">The sequence shown here is derived from an EMBL/GenBank/DDBJ whole genome shotgun (WGS) entry which is preliminary data.</text>
</comment>
<feature type="region of interest" description="Disordered" evidence="3">
    <location>
        <begin position="23"/>
        <end position="53"/>
    </location>
</feature>
<evidence type="ECO:0000256" key="1">
    <source>
        <dbReference type="ARBA" id="ARBA00022664"/>
    </source>
</evidence>
<dbReference type="InterPro" id="IPR001878">
    <property type="entry name" value="Znf_CCHC"/>
</dbReference>
<name>A0AAD7C689_MYCRO</name>
<keyword evidence="2" id="KW-0862">Zinc</keyword>
<evidence type="ECO:0000313" key="5">
    <source>
        <dbReference type="EMBL" id="KAJ7639589.1"/>
    </source>
</evidence>
<dbReference type="AlphaFoldDB" id="A0AAD7C689"/>
<organism evidence="5 6">
    <name type="scientific">Mycena rosella</name>
    <name type="common">Pink bonnet</name>
    <name type="synonym">Agaricus rosellus</name>
    <dbReference type="NCBI Taxonomy" id="1033263"/>
    <lineage>
        <taxon>Eukaryota</taxon>
        <taxon>Fungi</taxon>
        <taxon>Dikarya</taxon>
        <taxon>Basidiomycota</taxon>
        <taxon>Agaricomycotina</taxon>
        <taxon>Agaricomycetes</taxon>
        <taxon>Agaricomycetidae</taxon>
        <taxon>Agaricales</taxon>
        <taxon>Marasmiineae</taxon>
        <taxon>Mycenaceae</taxon>
        <taxon>Mycena</taxon>
    </lineage>
</organism>
<dbReference type="Gene3D" id="4.10.60.10">
    <property type="entry name" value="Zinc finger, CCHC-type"/>
    <property type="match status" value="1"/>
</dbReference>
<dbReference type="GO" id="GO:0003676">
    <property type="term" value="F:nucleic acid binding"/>
    <property type="evidence" value="ECO:0007669"/>
    <property type="project" value="InterPro"/>
</dbReference>
<dbReference type="InterPro" id="IPR036875">
    <property type="entry name" value="Znf_CCHC_sf"/>
</dbReference>
<evidence type="ECO:0000256" key="2">
    <source>
        <dbReference type="PROSITE-ProRule" id="PRU00047"/>
    </source>
</evidence>
<sequence>GGQGRSHGEREKSKLRCYNCGREGHTKSECWQPGGGKEGQGPRQKPKGRRGAHYAHAAIGHNVAFTSTALAANNSNGDQMIDSAATSHFC</sequence>
<feature type="non-terminal residue" evidence="5">
    <location>
        <position position="90"/>
    </location>
</feature>
<protein>
    <recommendedName>
        <fullName evidence="4">CCHC-type domain-containing protein</fullName>
    </recommendedName>
</protein>
<accession>A0AAD7C689</accession>
<evidence type="ECO:0000256" key="3">
    <source>
        <dbReference type="SAM" id="MobiDB-lite"/>
    </source>
</evidence>
<keyword evidence="2" id="KW-0479">Metal-binding</keyword>
<keyword evidence="2" id="KW-0863">Zinc-finger</keyword>
<evidence type="ECO:0000259" key="4">
    <source>
        <dbReference type="PROSITE" id="PS50158"/>
    </source>
</evidence>
<feature type="domain" description="CCHC-type" evidence="4">
    <location>
        <begin position="16"/>
        <end position="30"/>
    </location>
</feature>
<gene>
    <name evidence="5" type="ORF">B0H17DRAFT_856790</name>
</gene>
<feature type="non-terminal residue" evidence="5">
    <location>
        <position position="1"/>
    </location>
</feature>
<dbReference type="SUPFAM" id="SSF57756">
    <property type="entry name" value="Retrovirus zinc finger-like domains"/>
    <property type="match status" value="1"/>
</dbReference>
<dbReference type="Proteomes" id="UP001221757">
    <property type="component" value="Unassembled WGS sequence"/>
</dbReference>
<dbReference type="Pfam" id="PF00098">
    <property type="entry name" value="zf-CCHC"/>
    <property type="match status" value="1"/>
</dbReference>
<proteinExistence type="predicted"/>
<reference evidence="5" key="1">
    <citation type="submission" date="2023-03" db="EMBL/GenBank/DDBJ databases">
        <title>Massive genome expansion in bonnet fungi (Mycena s.s.) driven by repeated elements and novel gene families across ecological guilds.</title>
        <authorList>
            <consortium name="Lawrence Berkeley National Laboratory"/>
            <person name="Harder C.B."/>
            <person name="Miyauchi S."/>
            <person name="Viragh M."/>
            <person name="Kuo A."/>
            <person name="Thoen E."/>
            <person name="Andreopoulos B."/>
            <person name="Lu D."/>
            <person name="Skrede I."/>
            <person name="Drula E."/>
            <person name="Henrissat B."/>
            <person name="Morin E."/>
            <person name="Kohler A."/>
            <person name="Barry K."/>
            <person name="LaButti K."/>
            <person name="Morin E."/>
            <person name="Salamov A."/>
            <person name="Lipzen A."/>
            <person name="Mereny Z."/>
            <person name="Hegedus B."/>
            <person name="Baldrian P."/>
            <person name="Stursova M."/>
            <person name="Weitz H."/>
            <person name="Taylor A."/>
            <person name="Grigoriev I.V."/>
            <person name="Nagy L.G."/>
            <person name="Martin F."/>
            <person name="Kauserud H."/>
        </authorList>
    </citation>
    <scope>NUCLEOTIDE SEQUENCE</scope>
    <source>
        <strain evidence="5">CBHHK067</strain>
    </source>
</reference>
<dbReference type="SMART" id="SM00343">
    <property type="entry name" value="ZnF_C2HC"/>
    <property type="match status" value="1"/>
</dbReference>